<evidence type="ECO:0000256" key="1">
    <source>
        <dbReference type="ARBA" id="ARBA00004370"/>
    </source>
</evidence>
<evidence type="ECO:0000256" key="2">
    <source>
        <dbReference type="ARBA" id="ARBA00007165"/>
    </source>
</evidence>
<evidence type="ECO:0000256" key="4">
    <source>
        <dbReference type="ARBA" id="ARBA00022989"/>
    </source>
</evidence>
<organism evidence="7 8">
    <name type="scientific">Duganella phyllosphaerae</name>
    <dbReference type="NCBI Taxonomy" id="762836"/>
    <lineage>
        <taxon>Bacteria</taxon>
        <taxon>Pseudomonadati</taxon>
        <taxon>Pseudomonadota</taxon>
        <taxon>Betaproteobacteria</taxon>
        <taxon>Burkholderiales</taxon>
        <taxon>Oxalobacteraceae</taxon>
        <taxon>Telluria group</taxon>
        <taxon>Duganella</taxon>
    </lineage>
</organism>
<dbReference type="RefSeq" id="WP_070247973.1">
    <property type="nucleotide sequence ID" value="NZ_LROM01000081.1"/>
</dbReference>
<evidence type="ECO:0000256" key="3">
    <source>
        <dbReference type="ARBA" id="ARBA00022692"/>
    </source>
</evidence>
<proteinExistence type="inferred from homology"/>
<evidence type="ECO:0000256" key="5">
    <source>
        <dbReference type="ARBA" id="ARBA00023136"/>
    </source>
</evidence>
<keyword evidence="5 6" id="KW-0472">Membrane</keyword>
<dbReference type="Pfam" id="PF02104">
    <property type="entry name" value="SURF1"/>
    <property type="match status" value="1"/>
</dbReference>
<dbReference type="CDD" id="cd06662">
    <property type="entry name" value="SURF1"/>
    <property type="match status" value="1"/>
</dbReference>
<dbReference type="InterPro" id="IPR045214">
    <property type="entry name" value="Surf1/Surf4"/>
</dbReference>
<keyword evidence="4 6" id="KW-1133">Transmembrane helix</keyword>
<comment type="subcellular location">
    <subcellularLocation>
        <location evidence="6">Cell membrane</location>
        <topology evidence="6">Multi-pass membrane protein</topology>
    </subcellularLocation>
    <subcellularLocation>
        <location evidence="1">Membrane</location>
    </subcellularLocation>
</comment>
<name>A0A1E7WP38_9BURK</name>
<evidence type="ECO:0000313" key="8">
    <source>
        <dbReference type="Proteomes" id="UP000175989"/>
    </source>
</evidence>
<sequence length="275" mass="29343">MTGGAEQRQRSRTLRISLAILAGLMFAGFFALGTWQVYRLQWKLALIERVDQRVHAPPIAAPAVAQWPQVTAESDEYRHVRITGMVLPGSDTLTLASLDRGIGYWVLTPLCTADGGIVMINRGFVPAGAGGWRAQPAPPKAQADACGALAESSSPMVTVSGLLRMSEIASSLRKNEPARNYWYTRDTRAIAEARGLPAVAPYFIDADAASAAAANLPVPGETAKPVGGLTVVSFVNNHLVYALTWYGLALMVIAAAVWVVRDARKSKAEGVNGES</sequence>
<dbReference type="AlphaFoldDB" id="A0A1E7WP38"/>
<dbReference type="PATRIC" id="fig|762836.4.peg.2269"/>
<feature type="transmembrane region" description="Helical" evidence="6">
    <location>
        <begin position="16"/>
        <end position="38"/>
    </location>
</feature>
<dbReference type="EMBL" id="LROM01000081">
    <property type="protein sequence ID" value="OFA00907.1"/>
    <property type="molecule type" value="Genomic_DNA"/>
</dbReference>
<dbReference type="InterPro" id="IPR002994">
    <property type="entry name" value="Surf1/Shy1"/>
</dbReference>
<dbReference type="PROSITE" id="PS50895">
    <property type="entry name" value="SURF1"/>
    <property type="match status" value="1"/>
</dbReference>
<dbReference type="OrthoDB" id="9807214at2"/>
<feature type="transmembrane region" description="Helical" evidence="6">
    <location>
        <begin position="239"/>
        <end position="260"/>
    </location>
</feature>
<evidence type="ECO:0000256" key="6">
    <source>
        <dbReference type="RuleBase" id="RU363076"/>
    </source>
</evidence>
<evidence type="ECO:0000313" key="7">
    <source>
        <dbReference type="EMBL" id="OFA00907.1"/>
    </source>
</evidence>
<accession>A0A1E7WP38</accession>
<keyword evidence="8" id="KW-1185">Reference proteome</keyword>
<keyword evidence="6" id="KW-1003">Cell membrane</keyword>
<dbReference type="PANTHER" id="PTHR23427:SF2">
    <property type="entry name" value="SURFEIT LOCUS PROTEIN 1"/>
    <property type="match status" value="1"/>
</dbReference>
<dbReference type="Proteomes" id="UP000175989">
    <property type="component" value="Unassembled WGS sequence"/>
</dbReference>
<dbReference type="GO" id="GO:0005886">
    <property type="term" value="C:plasma membrane"/>
    <property type="evidence" value="ECO:0007669"/>
    <property type="project" value="UniProtKB-SubCell"/>
</dbReference>
<reference evidence="8" key="1">
    <citation type="journal article" date="2016" name="Front. Microbiol.">
        <title>Molecular Keys to the Janthinobacterium and Duganella spp. Interaction with the Plant Pathogen Fusarium graminearum.</title>
        <authorList>
            <person name="Haack F.S."/>
            <person name="Poehlein A."/>
            <person name="Kroger C."/>
            <person name="Voigt C.A."/>
            <person name="Piepenbring M."/>
            <person name="Bode H.B."/>
            <person name="Daniel R."/>
            <person name="Schafer W."/>
            <person name="Streit W.R."/>
        </authorList>
    </citation>
    <scope>NUCLEOTIDE SEQUENCE [LARGE SCALE GENOMIC DNA]</scope>
    <source>
        <strain evidence="8">T54</strain>
    </source>
</reference>
<dbReference type="PANTHER" id="PTHR23427">
    <property type="entry name" value="SURFEIT LOCUS PROTEIN"/>
    <property type="match status" value="1"/>
</dbReference>
<keyword evidence="3 6" id="KW-0812">Transmembrane</keyword>
<comment type="similarity">
    <text evidence="2 6">Belongs to the SURF1 family.</text>
</comment>
<gene>
    <name evidence="7" type="ORF">DUPY_21910</name>
</gene>
<protein>
    <recommendedName>
        <fullName evidence="6">SURF1-like protein</fullName>
    </recommendedName>
</protein>
<comment type="caution">
    <text evidence="7">The sequence shown here is derived from an EMBL/GenBank/DDBJ whole genome shotgun (WGS) entry which is preliminary data.</text>
</comment>